<keyword evidence="2" id="KW-0673">Quorum sensing</keyword>
<dbReference type="GO" id="GO:0006508">
    <property type="term" value="P:proteolysis"/>
    <property type="evidence" value="ECO:0007669"/>
    <property type="project" value="UniProtKB-KW"/>
</dbReference>
<dbReference type="AlphaFoldDB" id="A0A2S7FEE0"/>
<dbReference type="SMART" id="SM00793">
    <property type="entry name" value="AgrB"/>
    <property type="match status" value="1"/>
</dbReference>
<evidence type="ECO:0000256" key="4">
    <source>
        <dbReference type="ARBA" id="ARBA00022692"/>
    </source>
</evidence>
<gene>
    <name evidence="9" type="ORF">AWN73_08020</name>
</gene>
<feature type="transmembrane region" description="Helical" evidence="8">
    <location>
        <begin position="108"/>
        <end position="128"/>
    </location>
</feature>
<sequence length="208" mass="23399">MIKIEQLCENISSYIATELNLEQDRKSVVNYGIFAFIHMIICIILVIIFGIIFNVMIEALIISFTTSILRKSSGGVHASSPERCIVIGTISTIIMGLISKNLNLSCNFSILLGGIVFAFSYYIIYKLAPVDSISKPIKNPKKRNKLRKASMNITSIYLLISIMNVVSYFFTKKNIFLTYSMCIYMGLLWQVFSLTNTGHIVLGKLNDL</sequence>
<evidence type="ECO:0000256" key="1">
    <source>
        <dbReference type="ARBA" id="ARBA00022475"/>
    </source>
</evidence>
<keyword evidence="7 8" id="KW-0472">Membrane</keyword>
<name>A0A2S7FEE0_CLOBU</name>
<dbReference type="RefSeq" id="WP_043664530.1">
    <property type="nucleotide sequence ID" value="NZ_JSEG01000012.1"/>
</dbReference>
<feature type="transmembrane region" description="Helical" evidence="8">
    <location>
        <begin position="176"/>
        <end position="195"/>
    </location>
</feature>
<feature type="transmembrane region" description="Helical" evidence="8">
    <location>
        <begin position="149"/>
        <end position="170"/>
    </location>
</feature>
<dbReference type="Proteomes" id="UP000238081">
    <property type="component" value="Unassembled WGS sequence"/>
</dbReference>
<keyword evidence="1" id="KW-1003">Cell membrane</keyword>
<evidence type="ECO:0000256" key="8">
    <source>
        <dbReference type="SAM" id="Phobius"/>
    </source>
</evidence>
<reference evidence="9 10" key="1">
    <citation type="submission" date="2016-01" db="EMBL/GenBank/DDBJ databases">
        <title>Characterization of the Clostridium difficile lineages that are prevalent in Hong Kong and China.</title>
        <authorList>
            <person name="Kwok J.S.-L."/>
            <person name="Lam W.-Y."/>
            <person name="Ip M."/>
            <person name="Chan T.-F."/>
            <person name="Hawkey P.M."/>
            <person name="Tsui S.K.-W."/>
        </authorList>
    </citation>
    <scope>NUCLEOTIDE SEQUENCE [LARGE SCALE GENOMIC DNA]</scope>
    <source>
        <strain evidence="9 10">300064</strain>
    </source>
</reference>
<keyword evidence="3" id="KW-0645">Protease</keyword>
<evidence type="ECO:0000256" key="2">
    <source>
        <dbReference type="ARBA" id="ARBA00022654"/>
    </source>
</evidence>
<evidence type="ECO:0000256" key="6">
    <source>
        <dbReference type="ARBA" id="ARBA00022989"/>
    </source>
</evidence>
<dbReference type="InterPro" id="IPR006741">
    <property type="entry name" value="AgrB"/>
</dbReference>
<organism evidence="9 10">
    <name type="scientific">Clostridium butyricum</name>
    <dbReference type="NCBI Taxonomy" id="1492"/>
    <lineage>
        <taxon>Bacteria</taxon>
        <taxon>Bacillati</taxon>
        <taxon>Bacillota</taxon>
        <taxon>Clostridia</taxon>
        <taxon>Eubacteriales</taxon>
        <taxon>Clostridiaceae</taxon>
        <taxon>Clostridium</taxon>
    </lineage>
</organism>
<dbReference type="Pfam" id="PF04647">
    <property type="entry name" value="AgrB"/>
    <property type="match status" value="1"/>
</dbReference>
<dbReference type="GO" id="GO:0008233">
    <property type="term" value="F:peptidase activity"/>
    <property type="evidence" value="ECO:0007669"/>
    <property type="project" value="UniProtKB-KW"/>
</dbReference>
<dbReference type="GO" id="GO:0016020">
    <property type="term" value="C:membrane"/>
    <property type="evidence" value="ECO:0007669"/>
    <property type="project" value="InterPro"/>
</dbReference>
<evidence type="ECO:0000256" key="3">
    <source>
        <dbReference type="ARBA" id="ARBA00022670"/>
    </source>
</evidence>
<evidence type="ECO:0000256" key="5">
    <source>
        <dbReference type="ARBA" id="ARBA00022801"/>
    </source>
</evidence>
<dbReference type="EMBL" id="LRDH01000024">
    <property type="protein sequence ID" value="PPV17454.1"/>
    <property type="molecule type" value="Genomic_DNA"/>
</dbReference>
<keyword evidence="6 8" id="KW-1133">Transmembrane helix</keyword>
<keyword evidence="5" id="KW-0378">Hydrolase</keyword>
<accession>A0A2S7FEE0</accession>
<feature type="transmembrane region" description="Helical" evidence="8">
    <location>
        <begin position="31"/>
        <end position="64"/>
    </location>
</feature>
<protein>
    <submittedName>
        <fullName evidence="9">Accessory regulator AgrB</fullName>
    </submittedName>
</protein>
<proteinExistence type="predicted"/>
<evidence type="ECO:0000313" key="9">
    <source>
        <dbReference type="EMBL" id="PPV17454.1"/>
    </source>
</evidence>
<comment type="caution">
    <text evidence="9">The sequence shown here is derived from an EMBL/GenBank/DDBJ whole genome shotgun (WGS) entry which is preliminary data.</text>
</comment>
<evidence type="ECO:0000313" key="10">
    <source>
        <dbReference type="Proteomes" id="UP000238081"/>
    </source>
</evidence>
<evidence type="ECO:0000256" key="7">
    <source>
        <dbReference type="ARBA" id="ARBA00023136"/>
    </source>
</evidence>
<keyword evidence="4 8" id="KW-0812">Transmembrane</keyword>
<dbReference type="GO" id="GO:0009372">
    <property type="term" value="P:quorum sensing"/>
    <property type="evidence" value="ECO:0007669"/>
    <property type="project" value="UniProtKB-KW"/>
</dbReference>